<dbReference type="EMBL" id="JAKNRV010000006">
    <property type="protein sequence ID" value="MCK1783117.1"/>
    <property type="molecule type" value="Genomic_DNA"/>
</dbReference>
<evidence type="ECO:0000313" key="2">
    <source>
        <dbReference type="EMBL" id="MCK1783117.1"/>
    </source>
</evidence>
<accession>A0ABT0EBU9</accession>
<organism evidence="2 3">
    <name type="scientific">Pseudomonas emilianonis</name>
    <dbReference type="NCBI Taxonomy" id="2915812"/>
    <lineage>
        <taxon>Bacteria</taxon>
        <taxon>Pseudomonadati</taxon>
        <taxon>Pseudomonadota</taxon>
        <taxon>Gammaproteobacteria</taxon>
        <taxon>Pseudomonadales</taxon>
        <taxon>Pseudomonadaceae</taxon>
        <taxon>Pseudomonas</taxon>
    </lineage>
</organism>
<dbReference type="Proteomes" id="UP001317085">
    <property type="component" value="Unassembled WGS sequence"/>
</dbReference>
<reference evidence="2 3" key="1">
    <citation type="submission" date="2022-02" db="EMBL/GenBank/DDBJ databases">
        <title>Comparative genomics of the first Antarctic Pseudomonas spp. capable of biotransforming 2,4,6-Trinitrotoluene.</title>
        <authorList>
            <person name="Cabrera M.A."/>
            <person name="Marquez S.L."/>
            <person name="Perez-Donoso J.M."/>
        </authorList>
    </citation>
    <scope>NUCLEOTIDE SEQUENCE [LARGE SCALE GENOMIC DNA]</scope>
    <source>
        <strain evidence="2 3">TNT11</strain>
    </source>
</reference>
<comment type="caution">
    <text evidence="2">The sequence shown here is derived from an EMBL/GenBank/DDBJ whole genome shotgun (WGS) entry which is preliminary data.</text>
</comment>
<dbReference type="Pfam" id="PF19192">
    <property type="entry name" value="Response_reg_2"/>
    <property type="match status" value="1"/>
</dbReference>
<evidence type="ECO:0000313" key="3">
    <source>
        <dbReference type="Proteomes" id="UP001317085"/>
    </source>
</evidence>
<protein>
    <submittedName>
        <fullName evidence="2">Response regulator receiver domain</fullName>
    </submittedName>
</protein>
<gene>
    <name evidence="2" type="ORF">L9Z73_01670</name>
</gene>
<evidence type="ECO:0000259" key="1">
    <source>
        <dbReference type="Pfam" id="PF19192"/>
    </source>
</evidence>
<name>A0ABT0EBU9_9PSED</name>
<sequence length="569" mass="63745">MQAEVLGEAAPAVNPQEDWFKHCLSSARKFLKNAVVIDNEPFVESKRKVSIDEFRIVAPDDGMGDTTIFEAVVPVELVAEEQEYTIDPHRLDVRKVSDAFAEEGLNCAFVLPDDNDFNEEIVVKRVLNAALISDIVVIDWYLYGDSPNLTRRILKEIALSDVAENGRLRFICIYTGQPVVDQVYMDVRESLGGGGIYVEVVDEGVFFSKEQSYLVTVINKAAVLPSDLPSNLVCSFTRFADGLMPSFALAAVGAIRKNIHHMVTRFDKGLDSAYVANRLITNPPEDVAELMRELLVSECDNAVGLESVADQYLDKEAVEKWLNIKEGEIVSQAYGKKQVDKTLLYLLLKNGIDDKGARTDAGDLISLPGEHRNKVSISLAGDEEKSKEAELSFSRLVVFKREAFGDTKLIGTEGWLPSLTTGTLLRMQDGEARRYFICLTPACDTLRLLKETPFVFLEAVIDDSRYSLILKEEEGNSRGLYFREKHPTLMTYSFLPTGNSQRVRGEQHKPEGGKTFFTFSSTSNQQRFTWLGEVRYARAASEMAKLAGNWMRIGINDSEYLRLIECGKF</sequence>
<dbReference type="RefSeq" id="WP_247395876.1">
    <property type="nucleotide sequence ID" value="NZ_JAKNRV010000006.1"/>
</dbReference>
<keyword evidence="3" id="KW-1185">Reference proteome</keyword>
<dbReference type="InterPro" id="IPR043834">
    <property type="entry name" value="REC"/>
</dbReference>
<proteinExistence type="predicted"/>
<feature type="domain" description="Response receiver" evidence="1">
    <location>
        <begin position="30"/>
        <end position="220"/>
    </location>
</feature>